<organism evidence="3 4">
    <name type="scientific">Dongia mobilis</name>
    <dbReference type="NCBI Taxonomy" id="578943"/>
    <lineage>
        <taxon>Bacteria</taxon>
        <taxon>Pseudomonadati</taxon>
        <taxon>Pseudomonadota</taxon>
        <taxon>Alphaproteobacteria</taxon>
        <taxon>Rhodospirillales</taxon>
        <taxon>Dongiaceae</taxon>
        <taxon>Dongia</taxon>
    </lineage>
</organism>
<proteinExistence type="predicted"/>
<feature type="domain" description="Peptidase C51" evidence="2">
    <location>
        <begin position="39"/>
        <end position="159"/>
    </location>
</feature>
<dbReference type="OrthoDB" id="7279151at2"/>
<evidence type="ECO:0000313" key="4">
    <source>
        <dbReference type="Proteomes" id="UP000295783"/>
    </source>
</evidence>
<gene>
    <name evidence="3" type="ORF">A8950_3687</name>
</gene>
<evidence type="ECO:0000256" key="1">
    <source>
        <dbReference type="SAM" id="SignalP"/>
    </source>
</evidence>
<dbReference type="InterPro" id="IPR007921">
    <property type="entry name" value="CHAP_dom"/>
</dbReference>
<dbReference type="Proteomes" id="UP000295783">
    <property type="component" value="Unassembled WGS sequence"/>
</dbReference>
<dbReference type="Gene3D" id="3.90.1720.10">
    <property type="entry name" value="endopeptidase domain like (from Nostoc punctiforme)"/>
    <property type="match status" value="1"/>
</dbReference>
<comment type="caution">
    <text evidence="3">The sequence shown here is derived from an EMBL/GenBank/DDBJ whole genome shotgun (WGS) entry which is preliminary data.</text>
</comment>
<accession>A0A4R6WGZ1</accession>
<feature type="chain" id="PRO_5020916369" evidence="1">
    <location>
        <begin position="25"/>
        <end position="196"/>
    </location>
</feature>
<dbReference type="PROSITE" id="PS51257">
    <property type="entry name" value="PROKAR_LIPOPROTEIN"/>
    <property type="match status" value="1"/>
</dbReference>
<feature type="signal peptide" evidence="1">
    <location>
        <begin position="1"/>
        <end position="24"/>
    </location>
</feature>
<dbReference type="InterPro" id="IPR038765">
    <property type="entry name" value="Papain-like_cys_pep_sf"/>
</dbReference>
<sequence>MRNQAITKRCRWRLSVLALTALGAAGCGPTLEPPQVEPRYSGVFLDITGPNPSRPTFLYDGAQCVPYARLVSGIELYGDAYSWWDGAAGRYQRGPLPAPGAVLVLSQTDRLRSGHVAVVSQVLNSREILVSHANWIPGQVLENQAVFDASPNNDWTMPRFYNLEHQVYGSIYPAHGFIYNVAAQGSLPPLVSGLTP</sequence>
<dbReference type="AlphaFoldDB" id="A0A4R6WGZ1"/>
<protein>
    <submittedName>
        <fullName evidence="3">CHAP domain-containing protein</fullName>
    </submittedName>
</protein>
<dbReference type="SUPFAM" id="SSF54001">
    <property type="entry name" value="Cysteine proteinases"/>
    <property type="match status" value="1"/>
</dbReference>
<keyword evidence="1" id="KW-0732">Signal</keyword>
<dbReference type="PROSITE" id="PS50911">
    <property type="entry name" value="CHAP"/>
    <property type="match status" value="1"/>
</dbReference>
<reference evidence="3 4" key="1">
    <citation type="submission" date="2019-03" db="EMBL/GenBank/DDBJ databases">
        <title>Genomic Encyclopedia of Type Strains, Phase III (KMG-III): the genomes of soil and plant-associated and newly described type strains.</title>
        <authorList>
            <person name="Whitman W."/>
        </authorList>
    </citation>
    <scope>NUCLEOTIDE SEQUENCE [LARGE SCALE GENOMIC DNA]</scope>
    <source>
        <strain evidence="3 4">CGMCC 1.7660</strain>
    </source>
</reference>
<dbReference type="EMBL" id="SNYW01000014">
    <property type="protein sequence ID" value="TDQ77535.1"/>
    <property type="molecule type" value="Genomic_DNA"/>
</dbReference>
<evidence type="ECO:0000259" key="2">
    <source>
        <dbReference type="PROSITE" id="PS50911"/>
    </source>
</evidence>
<name>A0A4R6WGZ1_9PROT</name>
<evidence type="ECO:0000313" key="3">
    <source>
        <dbReference type="EMBL" id="TDQ77535.1"/>
    </source>
</evidence>
<dbReference type="Pfam" id="PF05257">
    <property type="entry name" value="CHAP"/>
    <property type="match status" value="1"/>
</dbReference>
<keyword evidence="4" id="KW-1185">Reference proteome</keyword>